<evidence type="ECO:0000313" key="2">
    <source>
        <dbReference type="EMBL" id="MBT2159884.1"/>
    </source>
</evidence>
<dbReference type="InterPro" id="IPR019861">
    <property type="entry name" value="PorP/SprF_Bacteroidetes"/>
</dbReference>
<dbReference type="NCBIfam" id="TIGR03519">
    <property type="entry name" value="T9SS_PorP_fam"/>
    <property type="match status" value="1"/>
</dbReference>
<feature type="signal peptide" evidence="1">
    <location>
        <begin position="1"/>
        <end position="26"/>
    </location>
</feature>
<proteinExistence type="predicted"/>
<evidence type="ECO:0000313" key="3">
    <source>
        <dbReference type="Proteomes" id="UP000740413"/>
    </source>
</evidence>
<evidence type="ECO:0000256" key="1">
    <source>
        <dbReference type="SAM" id="SignalP"/>
    </source>
</evidence>
<dbReference type="Pfam" id="PF11751">
    <property type="entry name" value="PorP_SprF"/>
    <property type="match status" value="1"/>
</dbReference>
<keyword evidence="1" id="KW-0732">Signal</keyword>
<organism evidence="2 3">
    <name type="scientific">Zobellia barbeyronii</name>
    <dbReference type="NCBI Taxonomy" id="2748009"/>
    <lineage>
        <taxon>Bacteria</taxon>
        <taxon>Pseudomonadati</taxon>
        <taxon>Bacteroidota</taxon>
        <taxon>Flavobacteriia</taxon>
        <taxon>Flavobacteriales</taxon>
        <taxon>Flavobacteriaceae</taxon>
        <taxon>Zobellia</taxon>
    </lineage>
</organism>
<sequence length="313" mass="34850">MKINQKIGKLALGVLLSFLSYNSTFGQQTAVFPEYNFNPFVINSAYAGLLPDTEVTITNTGFSSFEGSPKNFSLSFHSPISVGRQEGKIGVGAGLIRDEIGVTTSTSAFMAYSYKIFFDFEDDRPYWQIYQPGTLSFGITAGVQKYQDNLLELGIADDPNFSQNINATIPTIGIGFLFNHARFYAGVSSPNVLGDRLASNDDLKLESPIYGYFGYRFYNNRFEDFMLKPSILIKTEKGAPLQVDTNVSISFKNRFELGAGYRSNSSVNLLAGLYLIKNFRLIYHYNMALKDSPVGNTHGIMLSYRFGKGYQSN</sequence>
<gene>
    <name evidence="2" type="ORF">HW347_01335</name>
</gene>
<feature type="chain" id="PRO_5046503926" evidence="1">
    <location>
        <begin position="27"/>
        <end position="313"/>
    </location>
</feature>
<reference evidence="3" key="2">
    <citation type="submission" date="2023-07" db="EMBL/GenBank/DDBJ databases">
        <title>Zobellia barbeyronii sp. nov., a new marine flavobacterium, isolated from green and red algae.</title>
        <authorList>
            <person name="Nedashkovskaya O.I."/>
            <person name="Otstavnykh N."/>
            <person name="Zhukova N."/>
            <person name="Guzev K."/>
            <person name="Chausova V."/>
            <person name="Tekutyeva L."/>
            <person name="Mikhailov V."/>
            <person name="Isaeva M."/>
        </authorList>
    </citation>
    <scope>NUCLEOTIDE SEQUENCE [LARGE SCALE GENOMIC DNA]</scope>
    <source>
        <strain evidence="3">KMM 6746</strain>
    </source>
</reference>
<accession>A0ABS5W9J1</accession>
<name>A0ABS5W9J1_9FLAO</name>
<dbReference type="Proteomes" id="UP000740413">
    <property type="component" value="Unassembled WGS sequence"/>
</dbReference>
<protein>
    <submittedName>
        <fullName evidence="2">PorP/SprF family type IX secretion system membrane protein</fullName>
    </submittedName>
</protein>
<comment type="caution">
    <text evidence="2">The sequence shown here is derived from an EMBL/GenBank/DDBJ whole genome shotgun (WGS) entry which is preliminary data.</text>
</comment>
<reference evidence="2 3" key="1">
    <citation type="submission" date="2020-06" db="EMBL/GenBank/DDBJ databases">
        <authorList>
            <person name="Isaeva M.P."/>
            <person name="Chernysheva N.Y."/>
        </authorList>
    </citation>
    <scope>NUCLEOTIDE SEQUENCE [LARGE SCALE GENOMIC DNA]</scope>
    <source>
        <strain evidence="2 3">KMM 6746</strain>
    </source>
</reference>
<keyword evidence="3" id="KW-1185">Reference proteome</keyword>
<dbReference type="RefSeq" id="WP_214610161.1">
    <property type="nucleotide sequence ID" value="NZ_JACATN010000001.1"/>
</dbReference>
<dbReference type="EMBL" id="JACATN010000001">
    <property type="protein sequence ID" value="MBT2159884.1"/>
    <property type="molecule type" value="Genomic_DNA"/>
</dbReference>